<dbReference type="InterPro" id="IPR031127">
    <property type="entry name" value="E3_UB_ligase_RBR"/>
</dbReference>
<dbReference type="Proteomes" id="UP001206595">
    <property type="component" value="Unassembled WGS sequence"/>
</dbReference>
<gene>
    <name evidence="13" type="ORF">K450DRAFT_220610</name>
</gene>
<keyword evidence="4" id="KW-0479">Metal-binding</keyword>
<dbReference type="InterPro" id="IPR002867">
    <property type="entry name" value="IBR_dom"/>
</dbReference>
<dbReference type="InterPro" id="IPR001841">
    <property type="entry name" value="Znf_RING"/>
</dbReference>
<evidence type="ECO:0000313" key="13">
    <source>
        <dbReference type="EMBL" id="KAI8583923.1"/>
    </source>
</evidence>
<dbReference type="EMBL" id="MU620894">
    <property type="protein sequence ID" value="KAI8583923.1"/>
    <property type="molecule type" value="Genomic_DNA"/>
</dbReference>
<evidence type="ECO:0000313" key="14">
    <source>
        <dbReference type="Proteomes" id="UP001206595"/>
    </source>
</evidence>
<keyword evidence="3" id="KW-0808">Transferase</keyword>
<proteinExistence type="predicted"/>
<dbReference type="PANTHER" id="PTHR11685">
    <property type="entry name" value="RBR FAMILY RING FINGER AND IBR DOMAIN-CONTAINING"/>
    <property type="match status" value="1"/>
</dbReference>
<evidence type="ECO:0000256" key="2">
    <source>
        <dbReference type="ARBA" id="ARBA00012251"/>
    </source>
</evidence>
<evidence type="ECO:0000256" key="4">
    <source>
        <dbReference type="ARBA" id="ARBA00022723"/>
    </source>
</evidence>
<evidence type="ECO:0000259" key="11">
    <source>
        <dbReference type="PROSITE" id="PS50089"/>
    </source>
</evidence>
<dbReference type="Gene3D" id="3.30.40.10">
    <property type="entry name" value="Zinc/RING finger domain, C3HC4 (zinc finger)"/>
    <property type="match status" value="1"/>
</dbReference>
<keyword evidence="8" id="KW-0862">Zinc</keyword>
<feature type="transmembrane region" description="Helical" evidence="10">
    <location>
        <begin position="38"/>
        <end position="62"/>
    </location>
</feature>
<evidence type="ECO:0000256" key="6">
    <source>
        <dbReference type="ARBA" id="ARBA00022771"/>
    </source>
</evidence>
<dbReference type="GeneID" id="75910930"/>
<dbReference type="SUPFAM" id="SSF57850">
    <property type="entry name" value="RING/U-box"/>
    <property type="match status" value="2"/>
</dbReference>
<evidence type="ECO:0000256" key="10">
    <source>
        <dbReference type="SAM" id="Phobius"/>
    </source>
</evidence>
<evidence type="ECO:0000256" key="8">
    <source>
        <dbReference type="ARBA" id="ARBA00022833"/>
    </source>
</evidence>
<keyword evidence="7" id="KW-0833">Ubl conjugation pathway</keyword>
<keyword evidence="14" id="KW-1185">Reference proteome</keyword>
<evidence type="ECO:0000256" key="5">
    <source>
        <dbReference type="ARBA" id="ARBA00022737"/>
    </source>
</evidence>
<dbReference type="InterPro" id="IPR044066">
    <property type="entry name" value="TRIAD_supradom"/>
</dbReference>
<comment type="catalytic activity">
    <reaction evidence="1">
        <text>[E2 ubiquitin-conjugating enzyme]-S-ubiquitinyl-L-cysteine + [acceptor protein]-L-lysine = [E2 ubiquitin-conjugating enzyme]-L-cysteine + [acceptor protein]-N(6)-ubiquitinyl-L-lysine.</text>
        <dbReference type="EC" id="2.3.2.31"/>
    </reaction>
</comment>
<feature type="domain" description="RING-type" evidence="11">
    <location>
        <begin position="105"/>
        <end position="154"/>
    </location>
</feature>
<dbReference type="Pfam" id="PF01485">
    <property type="entry name" value="IBR"/>
    <property type="match status" value="1"/>
</dbReference>
<keyword evidence="6 9" id="KW-0863">Zinc-finger</keyword>
<reference evidence="13" key="2">
    <citation type="journal article" date="2022" name="Proc. Natl. Acad. Sci. U.S.A.">
        <title>Diploid-dominant life cycles characterize the early evolution of Fungi.</title>
        <authorList>
            <person name="Amses K.R."/>
            <person name="Simmons D.R."/>
            <person name="Longcore J.E."/>
            <person name="Mondo S.J."/>
            <person name="Seto K."/>
            <person name="Jeronimo G.H."/>
            <person name="Bonds A.E."/>
            <person name="Quandt C.A."/>
            <person name="Davis W.J."/>
            <person name="Chang Y."/>
            <person name="Federici B.A."/>
            <person name="Kuo A."/>
            <person name="LaButti K."/>
            <person name="Pangilinan J."/>
            <person name="Andreopoulos W."/>
            <person name="Tritt A."/>
            <person name="Riley R."/>
            <person name="Hundley H."/>
            <person name="Johnson J."/>
            <person name="Lipzen A."/>
            <person name="Barry K."/>
            <person name="Lang B.F."/>
            <person name="Cuomo C.A."/>
            <person name="Buchler N.E."/>
            <person name="Grigoriev I.V."/>
            <person name="Spatafora J.W."/>
            <person name="Stajich J.E."/>
            <person name="James T.Y."/>
        </authorList>
    </citation>
    <scope>NUCLEOTIDE SEQUENCE</scope>
    <source>
        <strain evidence="13">AG</strain>
    </source>
</reference>
<dbReference type="PROSITE" id="PS50089">
    <property type="entry name" value="ZF_RING_2"/>
    <property type="match status" value="1"/>
</dbReference>
<dbReference type="GO" id="GO:0008270">
    <property type="term" value="F:zinc ion binding"/>
    <property type="evidence" value="ECO:0007669"/>
    <property type="project" value="UniProtKB-KW"/>
</dbReference>
<protein>
    <recommendedName>
        <fullName evidence="2">RBR-type E3 ubiquitin transferase</fullName>
        <ecNumber evidence="2">2.3.2.31</ecNumber>
    </recommendedName>
</protein>
<organism evidence="13 14">
    <name type="scientific">Umbelopsis ramanniana AG</name>
    <dbReference type="NCBI Taxonomy" id="1314678"/>
    <lineage>
        <taxon>Eukaryota</taxon>
        <taxon>Fungi</taxon>
        <taxon>Fungi incertae sedis</taxon>
        <taxon>Mucoromycota</taxon>
        <taxon>Mucoromycotina</taxon>
        <taxon>Umbelopsidomycetes</taxon>
        <taxon>Umbelopsidales</taxon>
        <taxon>Umbelopsidaceae</taxon>
        <taxon>Umbelopsis</taxon>
    </lineage>
</organism>
<reference evidence="13" key="1">
    <citation type="submission" date="2021-06" db="EMBL/GenBank/DDBJ databases">
        <authorList>
            <consortium name="DOE Joint Genome Institute"/>
            <person name="Mondo S.J."/>
            <person name="Amses K.R."/>
            <person name="Simmons D.R."/>
            <person name="Longcore J.E."/>
            <person name="Seto K."/>
            <person name="Alves G.H."/>
            <person name="Bonds A.E."/>
            <person name="Quandt C.A."/>
            <person name="Davis W.J."/>
            <person name="Chang Y."/>
            <person name="Letcher P.M."/>
            <person name="Powell M.J."/>
            <person name="Kuo A."/>
            <person name="Labutti K."/>
            <person name="Pangilinan J."/>
            <person name="Andreopoulos W."/>
            <person name="Tritt A."/>
            <person name="Riley R."/>
            <person name="Hundley H."/>
            <person name="Johnson J."/>
            <person name="Lipzen A."/>
            <person name="Barry K."/>
            <person name="Berbee M.L."/>
            <person name="Buchler N.E."/>
            <person name="Grigoriev I.V."/>
            <person name="Spatafora J.W."/>
            <person name="Stajich J.E."/>
            <person name="James T.Y."/>
        </authorList>
    </citation>
    <scope>NUCLEOTIDE SEQUENCE</scope>
    <source>
        <strain evidence="13">AG</strain>
    </source>
</reference>
<dbReference type="EC" id="2.3.2.31" evidence="2"/>
<keyword evidence="10" id="KW-0472">Membrane</keyword>
<dbReference type="InterPro" id="IPR013083">
    <property type="entry name" value="Znf_RING/FYVE/PHD"/>
</dbReference>
<sequence>MPAKQSNSQRLSDICKPLSWFFPDLDETSLQLLQKFNILNLLLVYCVPLFYIFYPALLLPAICFRSLSFLISKLWAKMSEANIIRDEDTAEYMGGDDMNFWLQRCSICLDSKFSLFLDSCRDQFCADCFARYIEESVNSSWGLSVKKIHCPVCQECIPQSEWAKFVSPALVEKYNAFNQPYRPFSRFCQDCDTELVACRHENSIRMCRETRFQVIRDMIDRTLDLCASPCLPVTMTTVAMLARFQRDRKSGQSYRNGCVKEMHHYVISGLLACIDTRDQHSCSTCAYFDKQQAHQLAANVSRQFVSMEIVPEYWKSLQFAHIAYFPDVTCTTCDRATCLRCGAFSHPGMTCRENLQFNLSISETSDELDTIKWKFENSRCCPSCSIMIHRDEGCNKVDCSLCGYRFCWACLSAWSEKCGFYQCGYQQDQPASDVALEAKAELGVPDVLTIERRYSTSTTSSNPVN</sequence>
<dbReference type="GO" id="GO:0016567">
    <property type="term" value="P:protein ubiquitination"/>
    <property type="evidence" value="ECO:0007669"/>
    <property type="project" value="InterPro"/>
</dbReference>
<feature type="domain" description="RING-type" evidence="12">
    <location>
        <begin position="101"/>
        <end position="427"/>
    </location>
</feature>
<accession>A0AAD5HJ28</accession>
<evidence type="ECO:0000256" key="1">
    <source>
        <dbReference type="ARBA" id="ARBA00001798"/>
    </source>
</evidence>
<name>A0AAD5HJ28_UMBRA</name>
<comment type="caution">
    <text evidence="13">The sequence shown here is derived from an EMBL/GenBank/DDBJ whole genome shotgun (WGS) entry which is preliminary data.</text>
</comment>
<evidence type="ECO:0000256" key="7">
    <source>
        <dbReference type="ARBA" id="ARBA00022786"/>
    </source>
</evidence>
<dbReference type="PROSITE" id="PS51873">
    <property type="entry name" value="TRIAD"/>
    <property type="match status" value="1"/>
</dbReference>
<keyword evidence="10" id="KW-0812">Transmembrane</keyword>
<evidence type="ECO:0000259" key="12">
    <source>
        <dbReference type="PROSITE" id="PS51873"/>
    </source>
</evidence>
<dbReference type="AlphaFoldDB" id="A0AAD5HJ28"/>
<keyword evidence="5" id="KW-0677">Repeat</keyword>
<evidence type="ECO:0000256" key="3">
    <source>
        <dbReference type="ARBA" id="ARBA00022679"/>
    </source>
</evidence>
<keyword evidence="10" id="KW-1133">Transmembrane helix</keyword>
<dbReference type="GO" id="GO:0004842">
    <property type="term" value="F:ubiquitin-protein transferase activity"/>
    <property type="evidence" value="ECO:0007669"/>
    <property type="project" value="InterPro"/>
</dbReference>
<dbReference type="Gene3D" id="1.20.120.1750">
    <property type="match status" value="1"/>
</dbReference>
<evidence type="ECO:0000256" key="9">
    <source>
        <dbReference type="PROSITE-ProRule" id="PRU00175"/>
    </source>
</evidence>
<dbReference type="RefSeq" id="XP_051448927.1">
    <property type="nucleotide sequence ID" value="XM_051585582.1"/>
</dbReference>
<dbReference type="CDD" id="cd20335">
    <property type="entry name" value="BRcat_RBR"/>
    <property type="match status" value="1"/>
</dbReference>